<organism evidence="1 3">
    <name type="scientific">Paenibacillus pabuli</name>
    <dbReference type="NCBI Taxonomy" id="1472"/>
    <lineage>
        <taxon>Bacteria</taxon>
        <taxon>Bacillati</taxon>
        <taxon>Bacillota</taxon>
        <taxon>Bacilli</taxon>
        <taxon>Bacillales</taxon>
        <taxon>Paenibacillaceae</taxon>
        <taxon>Paenibacillus</taxon>
    </lineage>
</organism>
<evidence type="ECO:0000313" key="4">
    <source>
        <dbReference type="Proteomes" id="UP000248827"/>
    </source>
</evidence>
<proteinExistence type="predicted"/>
<sequence length="40" mass="4468">MLILQDTLSILKSSMATVPETILKWRNIPSLTEPGTRISL</sequence>
<name>A0A855XPC6_9BACL</name>
<dbReference type="Proteomes" id="UP000248827">
    <property type="component" value="Unassembled WGS sequence"/>
</dbReference>
<gene>
    <name evidence="2" type="ORF">DET54_104139</name>
    <name evidence="1" type="ORF">DET56_111133</name>
</gene>
<evidence type="ECO:0000313" key="3">
    <source>
        <dbReference type="Proteomes" id="UP000247078"/>
    </source>
</evidence>
<dbReference type="Proteomes" id="UP000247078">
    <property type="component" value="Unassembled WGS sequence"/>
</dbReference>
<dbReference type="EMBL" id="QLLI01000004">
    <property type="protein sequence ID" value="RAI98083.1"/>
    <property type="molecule type" value="Genomic_DNA"/>
</dbReference>
<dbReference type="AlphaFoldDB" id="A0A855XPC6"/>
<reference evidence="1 3" key="1">
    <citation type="submission" date="2018-05" db="EMBL/GenBank/DDBJ databases">
        <title>Freshwater and sediment microbial communities from various areas in North America, analyzing microbe dynamics in response to fracking.</title>
        <authorList>
            <person name="Lamendella R."/>
        </authorList>
    </citation>
    <scope>NUCLEOTIDE SEQUENCE [LARGE SCALE GENOMIC DNA]</scope>
    <source>
        <strain evidence="1 3">DB-3</strain>
        <strain evidence="2 4">NG-13</strain>
    </source>
</reference>
<comment type="caution">
    <text evidence="1">The sequence shown here is derived from an EMBL/GenBank/DDBJ whole genome shotgun (WGS) entry which is preliminary data.</text>
</comment>
<keyword evidence="4" id="KW-1185">Reference proteome</keyword>
<dbReference type="EMBL" id="QGTZ01000011">
    <property type="protein sequence ID" value="PWW36100.1"/>
    <property type="molecule type" value="Genomic_DNA"/>
</dbReference>
<protein>
    <submittedName>
        <fullName evidence="1">Uncharacterized protein</fullName>
    </submittedName>
</protein>
<accession>A0A855XPC6</accession>
<evidence type="ECO:0000313" key="2">
    <source>
        <dbReference type="EMBL" id="RAI98083.1"/>
    </source>
</evidence>
<evidence type="ECO:0000313" key="1">
    <source>
        <dbReference type="EMBL" id="PWW36100.1"/>
    </source>
</evidence>